<keyword evidence="6" id="KW-1185">Reference proteome</keyword>
<evidence type="ECO:0000313" key="5">
    <source>
        <dbReference type="EMBL" id="MEW9573580.1"/>
    </source>
</evidence>
<evidence type="ECO:0000259" key="4">
    <source>
        <dbReference type="Pfam" id="PF13439"/>
    </source>
</evidence>
<dbReference type="SUPFAM" id="SSF53756">
    <property type="entry name" value="UDP-Glycosyltransferase/glycogen phosphorylase"/>
    <property type="match status" value="1"/>
</dbReference>
<dbReference type="InterPro" id="IPR001296">
    <property type="entry name" value="Glyco_trans_1"/>
</dbReference>
<sequence length="360" mass="39676">MKFLFIGTSRENGGAETHFVTLTQALAGTGHTVEAVVHLGAPMAQALADTTVQLHAGRFRNVFDLRGYHATITAARRLKPDWLVGDFGKEYWPLILIGRLLGIPVALFRHRLKPMKWLSARLVARCAQRFFAVSQYARRDCIEHGMPARRVQVLYNPVNMELCRPDPVRRATLQQQLGLDENAIVLGCFGRLHAGKGIYTLLDAANAAMAQEPRLHCLWLGSGTDTQQLRESIASSPFPARHHQPGWVADASPYYNVLSMLAFPSIATEAFGRTPVEAQACNVPVLCSDAFGIPETLQPGVTGLLLPPGDTEAWRDGILSLCNDTKRRSMAAATRDFALRHFSTLVIAAEFVRQLGDLQN</sequence>
<evidence type="ECO:0000256" key="1">
    <source>
        <dbReference type="ARBA" id="ARBA00022676"/>
    </source>
</evidence>
<dbReference type="EC" id="2.4.-.-" evidence="5"/>
<feature type="domain" description="Glycosyl transferase family 1" evidence="3">
    <location>
        <begin position="171"/>
        <end position="331"/>
    </location>
</feature>
<protein>
    <submittedName>
        <fullName evidence="5">Glycosyltransferase family 4 protein</fullName>
        <ecNumber evidence="5">2.4.-.-</ecNumber>
    </submittedName>
</protein>
<dbReference type="Pfam" id="PF13439">
    <property type="entry name" value="Glyco_transf_4"/>
    <property type="match status" value="1"/>
</dbReference>
<reference evidence="5 6" key="1">
    <citation type="submission" date="2024-06" db="EMBL/GenBank/DDBJ databases">
        <authorList>
            <person name="Woo H."/>
        </authorList>
    </citation>
    <scope>NUCLEOTIDE SEQUENCE [LARGE SCALE GENOMIC DNA]</scope>
    <source>
        <strain evidence="5 6">Si-c</strain>
    </source>
</reference>
<dbReference type="GO" id="GO:0016757">
    <property type="term" value="F:glycosyltransferase activity"/>
    <property type="evidence" value="ECO:0007669"/>
    <property type="project" value="UniProtKB-KW"/>
</dbReference>
<dbReference type="PANTHER" id="PTHR12526:SF510">
    <property type="entry name" value="D-INOSITOL 3-PHOSPHATE GLYCOSYLTRANSFERASE"/>
    <property type="match status" value="1"/>
</dbReference>
<organism evidence="5 6">
    <name type="scientific">Rhodanobacter lycopersici</name>
    <dbReference type="NCBI Taxonomy" id="3162487"/>
    <lineage>
        <taxon>Bacteria</taxon>
        <taxon>Pseudomonadati</taxon>
        <taxon>Pseudomonadota</taxon>
        <taxon>Gammaproteobacteria</taxon>
        <taxon>Lysobacterales</taxon>
        <taxon>Rhodanobacteraceae</taxon>
        <taxon>Rhodanobacter</taxon>
    </lineage>
</organism>
<dbReference type="Pfam" id="PF00534">
    <property type="entry name" value="Glycos_transf_1"/>
    <property type="match status" value="1"/>
</dbReference>
<keyword evidence="1 5" id="KW-0328">Glycosyltransferase</keyword>
<dbReference type="EMBL" id="JBFOHK010000005">
    <property type="protein sequence ID" value="MEW9573580.1"/>
    <property type="molecule type" value="Genomic_DNA"/>
</dbReference>
<gene>
    <name evidence="5" type="ORF">ABQJ54_17640</name>
</gene>
<accession>A0ABV3QIH8</accession>
<evidence type="ECO:0000256" key="2">
    <source>
        <dbReference type="ARBA" id="ARBA00022679"/>
    </source>
</evidence>
<keyword evidence="2 5" id="KW-0808">Transferase</keyword>
<dbReference type="InterPro" id="IPR028098">
    <property type="entry name" value="Glyco_trans_4-like_N"/>
</dbReference>
<comment type="caution">
    <text evidence="5">The sequence shown here is derived from an EMBL/GenBank/DDBJ whole genome shotgun (WGS) entry which is preliminary data.</text>
</comment>
<evidence type="ECO:0000313" key="6">
    <source>
        <dbReference type="Proteomes" id="UP001556220"/>
    </source>
</evidence>
<dbReference type="RefSeq" id="WP_367855629.1">
    <property type="nucleotide sequence ID" value="NZ_JBFOHK010000005.1"/>
</dbReference>
<evidence type="ECO:0000259" key="3">
    <source>
        <dbReference type="Pfam" id="PF00534"/>
    </source>
</evidence>
<feature type="domain" description="Glycosyltransferase subfamily 4-like N-terminal" evidence="4">
    <location>
        <begin position="13"/>
        <end position="161"/>
    </location>
</feature>
<dbReference type="Gene3D" id="3.40.50.2000">
    <property type="entry name" value="Glycogen Phosphorylase B"/>
    <property type="match status" value="2"/>
</dbReference>
<name>A0ABV3QIH8_9GAMM</name>
<dbReference type="PANTHER" id="PTHR12526">
    <property type="entry name" value="GLYCOSYLTRANSFERASE"/>
    <property type="match status" value="1"/>
</dbReference>
<dbReference type="Proteomes" id="UP001556220">
    <property type="component" value="Unassembled WGS sequence"/>
</dbReference>
<dbReference type="CDD" id="cd03801">
    <property type="entry name" value="GT4_PimA-like"/>
    <property type="match status" value="1"/>
</dbReference>
<proteinExistence type="predicted"/>